<evidence type="ECO:0000256" key="2">
    <source>
        <dbReference type="SAM" id="SignalP"/>
    </source>
</evidence>
<dbReference type="Proteomes" id="UP000594262">
    <property type="component" value="Unplaced"/>
</dbReference>
<evidence type="ECO:0000313" key="3">
    <source>
        <dbReference type="EnsemblMetazoa" id="CLYHEMP023181.1"/>
    </source>
</evidence>
<evidence type="ECO:0000256" key="1">
    <source>
        <dbReference type="SAM" id="MobiDB-lite"/>
    </source>
</evidence>
<dbReference type="GeneID" id="136812355"/>
<protein>
    <submittedName>
        <fullName evidence="3">Uncharacterized protein</fullName>
    </submittedName>
</protein>
<feature type="compositionally biased region" description="Acidic residues" evidence="1">
    <location>
        <begin position="92"/>
        <end position="124"/>
    </location>
</feature>
<keyword evidence="4" id="KW-1185">Reference proteome</keyword>
<feature type="compositionally biased region" description="Polar residues" evidence="1">
    <location>
        <begin position="63"/>
        <end position="81"/>
    </location>
</feature>
<organism evidence="3 4">
    <name type="scientific">Clytia hemisphaerica</name>
    <dbReference type="NCBI Taxonomy" id="252671"/>
    <lineage>
        <taxon>Eukaryota</taxon>
        <taxon>Metazoa</taxon>
        <taxon>Cnidaria</taxon>
        <taxon>Hydrozoa</taxon>
        <taxon>Hydroidolina</taxon>
        <taxon>Leptothecata</taxon>
        <taxon>Obeliida</taxon>
        <taxon>Clytiidae</taxon>
        <taxon>Clytia</taxon>
    </lineage>
</organism>
<feature type="compositionally biased region" description="Low complexity" evidence="1">
    <location>
        <begin position="82"/>
        <end position="91"/>
    </location>
</feature>
<accession>A0A7M5XKN6</accession>
<evidence type="ECO:0000313" key="4">
    <source>
        <dbReference type="Proteomes" id="UP000594262"/>
    </source>
</evidence>
<reference evidence="3" key="1">
    <citation type="submission" date="2021-01" db="UniProtKB">
        <authorList>
            <consortium name="EnsemblMetazoa"/>
        </authorList>
    </citation>
    <scope>IDENTIFICATION</scope>
</reference>
<dbReference type="RefSeq" id="XP_066924955.1">
    <property type="nucleotide sequence ID" value="XM_067068854.1"/>
</dbReference>
<dbReference type="EnsemblMetazoa" id="CLYHEMT023181.1">
    <property type="protein sequence ID" value="CLYHEMP023181.1"/>
    <property type="gene ID" value="CLYHEMG023181"/>
</dbReference>
<name>A0A7M5XKN6_9CNID</name>
<dbReference type="OrthoDB" id="6037916at2759"/>
<keyword evidence="2" id="KW-0732">Signal</keyword>
<feature type="region of interest" description="Disordered" evidence="1">
    <location>
        <begin position="60"/>
        <end position="137"/>
    </location>
</feature>
<feature type="compositionally biased region" description="Polar residues" evidence="1">
    <location>
        <begin position="125"/>
        <end position="137"/>
    </location>
</feature>
<feature type="chain" id="PRO_5029760812" evidence="2">
    <location>
        <begin position="29"/>
        <end position="1835"/>
    </location>
</feature>
<feature type="signal peptide" evidence="2">
    <location>
        <begin position="1"/>
        <end position="28"/>
    </location>
</feature>
<sequence>MRRLKNKAPFTLFFDLVVLIALVQGLLAEEDGDVTFNAQEGTLLQNEAFQQQVRHLEEVEVDPSTNQDQVQQFTGAQSPVPSTETSTSEELNSNEESNDGIESDSGEEAGDNEVEGDGSGDPEDQASTVSKRGASQSGINTALKELRLMSQHRFDPTFRTCRYSKGSKAGEFKDFTKNNGVECNVGDIFKRLFQDMFPDEKNLLASLTRGILSQSGNFVMLPGRLGGKLTVTETYVKIENFLSKSWRTVTTQRGYDWLKFSSISMSQMTIYYDGVSTDKPHLDIEFEGVGELQITYYQSESVDIKKPRSKREHLDDVSDIYISSSATGNLKINTFLKMFGLDSDSVFHRKDKFVNSLKLDNAVFPGGYEPKLKLILMANGAWDAYVSSRMSIMTSGEIVSLTYKFNPLMIYCKSSKHKDSQHDLEPTCGIAALIDLKRIYSDDNIFKLVGVDDDIAEKLAEIPLIKEATAASLHISNHGVEFPNLKEELDEFTPMLWTDESNRLSAYEQFALPGYCFRFRNERTSAILPFIREYEGPMLINACIDLDGNVEIKYPESWTGNKFQYNAGFEKMAFPNNLALQSPNIFGTDVPVKLDSITVSRSDTGKAEVCQNFQPSEKYRLIYEKSTTVFTGAAEDDDDDDDDSGFSKMFMRDTIISQCYDKNQKSKWNFKGNGKEVFWNLEAKVEVKYKGGERVGLTTLDYNVHAAKEVKSRASADYLPEWTKKKFSNLNDFRLGDMKIELFFNKKRSAFFKGRSFLPGFENSRAQFVYFSNEMAGAELAFCAYKSEKAQIAKLLSQMYMPGLIPTWKVFSDGTLIMRQAAKRNRDPVFEKIGNCRTAEEDAKGIFLREDFDGGLIVQMTNLDLSDCHTKNTETYHAVCEFLYIANNRKTLIPGTYYGRIFADHTFMLKSYLTESFTLKIGRFSLINAPFSGGRRGIKHLSRTFTPMKSKANFDYMSGFLKTAGVYGVVKLNFIGENVYLESFESDMNRRFASSSSFGIPFIEMTTFKKNREDITNAHNMEVLELNCDILIGNLPKSDDKIAPTNSQQFIHYTNRFNRLLACVEGLTIKKIFKAFGKQLKHFVGDIEVEGCFTYNPPNHPEGELQWEIKSHDIKAAVGFHFYGSSRGYNNIKISFTDEVQLEMTVPPIIQRMKYNEAYKPKEDPIFDNFDQYVSNKEGEQGETALEFYASKSDYTNGPKLTLTYGSNDPIGTLSGYISLVGYDGSATIDVVKGPRCTNNCPLKVYSLQKNTDLYNEVTGSLNLQGVCDEDECNSFANIEFDLTLDVTDNLSQNLKGVAKELKEEYDLTRTNSLLDTMNSLNAQLKALEHQSKLAADGARQEASVLRMERERAIQAYSKSCVEECPLVSMPGLDVQNCFKAANGRQARCVSFNEDKYTGVSNVGCLSKCESERVQSFAKRRSLDTKAGIASATVSKKQEIADMYANKRSYQAPERKDPFIQQLEKSSSSALKVSKMTANFKFKEIDHPECLPFTVSYMISTPDTSYSRAAADAELTICFGGGDFSANAAHTISHHAFDDELEQLKTFVSEVKLDVPKMIEDLEEEMDSYATKRNEIQSIDDKSLDVSRLSSYPTSNFHVTSEATVASFKKNSPWVLAENKDPYVAFKVAPFRNMSLEKVDENNACAVARNGIDNMQGMMQYVRKWINSYGENQKTMDSVVNFVGSEIANMRNHIETIKRGVVMDSTDEQNMHHWSNITEQGIKRWNQIIDGRIASQDKFAAHFIKSELNRIYGTPESKSFEDFITKMASKASNAYKRMDIPKPKHTSTFSKISTGMVNMLREGSTLASMATDLNGLEKLLENPDKRTLACSMKMF</sequence>
<proteinExistence type="predicted"/>